<keyword evidence="1" id="KW-0812">Transmembrane</keyword>
<protein>
    <submittedName>
        <fullName evidence="2">Uncharacterized protein</fullName>
    </submittedName>
</protein>
<sequence length="119" mass="12567">MYAFHSITVVGAIFMIIFGAGLYRRLRSKLPADSMLPPVAFAGLLGTAVASILGSGLDTEFMRALASGGEGVTATSVSMYNHWIGTIPWLWTLAGLTGLSLYLAAQPHAAVPRWRAGSV</sequence>
<feature type="transmembrane region" description="Helical" evidence="1">
    <location>
        <begin position="86"/>
        <end position="105"/>
    </location>
</feature>
<dbReference type="AlphaFoldDB" id="A0A5J6V305"/>
<evidence type="ECO:0000256" key="1">
    <source>
        <dbReference type="SAM" id="Phobius"/>
    </source>
</evidence>
<keyword evidence="1" id="KW-1133">Transmembrane helix</keyword>
<keyword evidence="3" id="KW-1185">Reference proteome</keyword>
<accession>A0A5J6V305</accession>
<dbReference type="KEGG" id="serw:FY030_04500"/>
<evidence type="ECO:0000313" key="2">
    <source>
        <dbReference type="EMBL" id="QFG68078.1"/>
    </source>
</evidence>
<keyword evidence="1" id="KW-0472">Membrane</keyword>
<dbReference type="Proteomes" id="UP000326546">
    <property type="component" value="Chromosome"/>
</dbReference>
<dbReference type="OrthoDB" id="3780129at2"/>
<gene>
    <name evidence="2" type="ORF">FY030_04500</name>
</gene>
<reference evidence="2 3" key="1">
    <citation type="submission" date="2019-09" db="EMBL/GenBank/DDBJ databases">
        <title>Serinicoccus pratensis sp. nov., isolated from meadow soil.</title>
        <authorList>
            <person name="Zhang W."/>
        </authorList>
    </citation>
    <scope>NUCLEOTIDE SEQUENCE [LARGE SCALE GENOMIC DNA]</scope>
    <source>
        <strain evidence="2 3">W204</strain>
    </source>
</reference>
<organism evidence="2 3">
    <name type="scientific">Ornithinimicrobium pratense</name>
    <dbReference type="NCBI Taxonomy" id="2593973"/>
    <lineage>
        <taxon>Bacteria</taxon>
        <taxon>Bacillati</taxon>
        <taxon>Actinomycetota</taxon>
        <taxon>Actinomycetes</taxon>
        <taxon>Micrococcales</taxon>
        <taxon>Ornithinimicrobiaceae</taxon>
        <taxon>Ornithinimicrobium</taxon>
    </lineage>
</organism>
<dbReference type="EMBL" id="CP044427">
    <property type="protein sequence ID" value="QFG68078.1"/>
    <property type="molecule type" value="Genomic_DNA"/>
</dbReference>
<proteinExistence type="predicted"/>
<feature type="transmembrane region" description="Helical" evidence="1">
    <location>
        <begin position="35"/>
        <end position="57"/>
    </location>
</feature>
<name>A0A5J6V305_9MICO</name>
<dbReference type="RefSeq" id="WP_158060468.1">
    <property type="nucleotide sequence ID" value="NZ_CP044427.1"/>
</dbReference>
<feature type="transmembrane region" description="Helical" evidence="1">
    <location>
        <begin position="6"/>
        <end position="23"/>
    </location>
</feature>
<evidence type="ECO:0000313" key="3">
    <source>
        <dbReference type="Proteomes" id="UP000326546"/>
    </source>
</evidence>